<dbReference type="InterPro" id="IPR017441">
    <property type="entry name" value="Protein_kinase_ATP_BS"/>
</dbReference>
<dbReference type="PROSITE" id="PS50011">
    <property type="entry name" value="PROTEIN_KINASE_DOM"/>
    <property type="match status" value="1"/>
</dbReference>
<evidence type="ECO:0000256" key="8">
    <source>
        <dbReference type="ARBA" id="ARBA00048679"/>
    </source>
</evidence>
<comment type="caution">
    <text evidence="13">The sequence shown here is derived from an EMBL/GenBank/DDBJ whole genome shotgun (WGS) entry which is preliminary data.</text>
</comment>
<evidence type="ECO:0000256" key="11">
    <source>
        <dbReference type="SAM" id="MobiDB-lite"/>
    </source>
</evidence>
<protein>
    <recommendedName>
        <fullName evidence="1">non-specific serine/threonine protein kinase</fullName>
        <ecNumber evidence="1">2.7.11.1</ecNumber>
    </recommendedName>
</protein>
<comment type="similarity">
    <text evidence="10">Belongs to the protein kinase superfamily.</text>
</comment>
<dbReference type="Proteomes" id="UP000037923">
    <property type="component" value="Unassembled WGS sequence"/>
</dbReference>
<dbReference type="CDD" id="cd08215">
    <property type="entry name" value="STKc_Nek"/>
    <property type="match status" value="1"/>
</dbReference>
<evidence type="ECO:0000256" key="1">
    <source>
        <dbReference type="ARBA" id="ARBA00012513"/>
    </source>
</evidence>
<evidence type="ECO:0000256" key="10">
    <source>
        <dbReference type="RuleBase" id="RU000304"/>
    </source>
</evidence>
<evidence type="ECO:0000256" key="7">
    <source>
        <dbReference type="ARBA" id="ARBA00047899"/>
    </source>
</evidence>
<dbReference type="PROSITE" id="PS00107">
    <property type="entry name" value="PROTEIN_KINASE_ATP"/>
    <property type="match status" value="1"/>
</dbReference>
<evidence type="ECO:0000256" key="3">
    <source>
        <dbReference type="ARBA" id="ARBA00022679"/>
    </source>
</evidence>
<evidence type="ECO:0000259" key="12">
    <source>
        <dbReference type="PROSITE" id="PS50011"/>
    </source>
</evidence>
<dbReference type="InterPro" id="IPR008271">
    <property type="entry name" value="Ser/Thr_kinase_AS"/>
</dbReference>
<accession>A0A0M9GA20</accession>
<gene>
    <name evidence="13" type="ORF">ABB37_00094</name>
</gene>
<evidence type="ECO:0000313" key="13">
    <source>
        <dbReference type="EMBL" id="KPA85726.1"/>
    </source>
</evidence>
<dbReference type="PANTHER" id="PTHR44899:SF3">
    <property type="entry name" value="SERINE_THREONINE-PROTEIN KINASE NEK1"/>
    <property type="match status" value="1"/>
</dbReference>
<evidence type="ECO:0000256" key="6">
    <source>
        <dbReference type="ARBA" id="ARBA00022840"/>
    </source>
</evidence>
<dbReference type="SMART" id="SM00220">
    <property type="entry name" value="S_TKc"/>
    <property type="match status" value="1"/>
</dbReference>
<comment type="catalytic activity">
    <reaction evidence="7">
        <text>L-threonyl-[protein] + ATP = O-phospho-L-threonyl-[protein] + ADP + H(+)</text>
        <dbReference type="Rhea" id="RHEA:46608"/>
        <dbReference type="Rhea" id="RHEA-COMP:11060"/>
        <dbReference type="Rhea" id="RHEA-COMP:11605"/>
        <dbReference type="ChEBI" id="CHEBI:15378"/>
        <dbReference type="ChEBI" id="CHEBI:30013"/>
        <dbReference type="ChEBI" id="CHEBI:30616"/>
        <dbReference type="ChEBI" id="CHEBI:61977"/>
        <dbReference type="ChEBI" id="CHEBI:456216"/>
        <dbReference type="EC" id="2.7.11.1"/>
    </reaction>
</comment>
<keyword evidence="4 9" id="KW-0547">Nucleotide-binding</keyword>
<dbReference type="SUPFAM" id="SSF56112">
    <property type="entry name" value="Protein kinase-like (PK-like)"/>
    <property type="match status" value="1"/>
</dbReference>
<dbReference type="PANTHER" id="PTHR44899">
    <property type="entry name" value="CAMK FAMILY PROTEIN KINASE"/>
    <property type="match status" value="1"/>
</dbReference>
<dbReference type="InterPro" id="IPR051131">
    <property type="entry name" value="NEK_Ser/Thr_kinase_NIMA"/>
</dbReference>
<dbReference type="OMA" id="IKAMPAY"/>
<dbReference type="Pfam" id="PF00069">
    <property type="entry name" value="Pkinase"/>
    <property type="match status" value="1"/>
</dbReference>
<dbReference type="EC" id="2.7.11.1" evidence="1"/>
<evidence type="ECO:0000256" key="4">
    <source>
        <dbReference type="ARBA" id="ARBA00022741"/>
    </source>
</evidence>
<feature type="binding site" evidence="9">
    <location>
        <position position="82"/>
    </location>
    <ligand>
        <name>ATP</name>
        <dbReference type="ChEBI" id="CHEBI:30616"/>
    </ligand>
</feature>
<dbReference type="VEuPathDB" id="TriTrypDB:LpyrH10_01_0940"/>
<organism evidence="13 14">
    <name type="scientific">Leptomonas pyrrhocoris</name>
    <name type="common">Firebug parasite</name>
    <dbReference type="NCBI Taxonomy" id="157538"/>
    <lineage>
        <taxon>Eukaryota</taxon>
        <taxon>Discoba</taxon>
        <taxon>Euglenozoa</taxon>
        <taxon>Kinetoplastea</taxon>
        <taxon>Metakinetoplastina</taxon>
        <taxon>Trypanosomatida</taxon>
        <taxon>Trypanosomatidae</taxon>
        <taxon>Leishmaniinae</taxon>
        <taxon>Leptomonas</taxon>
    </lineage>
</organism>
<feature type="domain" description="Protein kinase" evidence="12">
    <location>
        <begin position="53"/>
        <end position="321"/>
    </location>
</feature>
<dbReference type="InterPro" id="IPR000719">
    <property type="entry name" value="Prot_kinase_dom"/>
</dbReference>
<dbReference type="GO" id="GO:0005524">
    <property type="term" value="F:ATP binding"/>
    <property type="evidence" value="ECO:0007669"/>
    <property type="project" value="UniProtKB-UniRule"/>
</dbReference>
<dbReference type="OrthoDB" id="248923at2759"/>
<keyword evidence="2 10" id="KW-0723">Serine/threonine-protein kinase</keyword>
<dbReference type="RefSeq" id="XP_015664165.1">
    <property type="nucleotide sequence ID" value="XM_015796157.1"/>
</dbReference>
<dbReference type="GeneID" id="26900392"/>
<evidence type="ECO:0000256" key="2">
    <source>
        <dbReference type="ARBA" id="ARBA00022527"/>
    </source>
</evidence>
<evidence type="ECO:0000256" key="9">
    <source>
        <dbReference type="PROSITE-ProRule" id="PRU10141"/>
    </source>
</evidence>
<dbReference type="InterPro" id="IPR011009">
    <property type="entry name" value="Kinase-like_dom_sf"/>
</dbReference>
<comment type="catalytic activity">
    <reaction evidence="8">
        <text>L-seryl-[protein] + ATP = O-phospho-L-seryl-[protein] + ADP + H(+)</text>
        <dbReference type="Rhea" id="RHEA:17989"/>
        <dbReference type="Rhea" id="RHEA-COMP:9863"/>
        <dbReference type="Rhea" id="RHEA-COMP:11604"/>
        <dbReference type="ChEBI" id="CHEBI:15378"/>
        <dbReference type="ChEBI" id="CHEBI:29999"/>
        <dbReference type="ChEBI" id="CHEBI:30616"/>
        <dbReference type="ChEBI" id="CHEBI:83421"/>
        <dbReference type="ChEBI" id="CHEBI:456216"/>
        <dbReference type="EC" id="2.7.11.1"/>
    </reaction>
</comment>
<keyword evidence="5" id="KW-0418">Kinase</keyword>
<evidence type="ECO:0000313" key="14">
    <source>
        <dbReference type="Proteomes" id="UP000037923"/>
    </source>
</evidence>
<dbReference type="GO" id="GO:0004674">
    <property type="term" value="F:protein serine/threonine kinase activity"/>
    <property type="evidence" value="ECO:0007669"/>
    <property type="project" value="UniProtKB-KW"/>
</dbReference>
<proteinExistence type="inferred from homology"/>
<evidence type="ECO:0000256" key="5">
    <source>
        <dbReference type="ARBA" id="ARBA00022777"/>
    </source>
</evidence>
<keyword evidence="3" id="KW-0808">Transferase</keyword>
<dbReference type="AlphaFoldDB" id="A0A0M9GA20"/>
<name>A0A0M9GA20_LEPPY</name>
<reference evidence="13 14" key="1">
    <citation type="submission" date="2015-07" db="EMBL/GenBank/DDBJ databases">
        <title>High-quality genome of monoxenous trypanosomatid Leptomonas pyrrhocoris.</title>
        <authorList>
            <person name="Flegontov P."/>
            <person name="Butenko A."/>
            <person name="Firsov S."/>
            <person name="Vlcek C."/>
            <person name="Logacheva M.D."/>
            <person name="Field M."/>
            <person name="Filatov D."/>
            <person name="Flegontova O."/>
            <person name="Gerasimov E."/>
            <person name="Jackson A.P."/>
            <person name="Kelly S."/>
            <person name="Opperdoes F."/>
            <person name="O'Reilly A."/>
            <person name="Votypka J."/>
            <person name="Yurchenko V."/>
            <person name="Lukes J."/>
        </authorList>
    </citation>
    <scope>NUCLEOTIDE SEQUENCE [LARGE SCALE GENOMIC DNA]</scope>
    <source>
        <strain evidence="13">H10</strain>
    </source>
</reference>
<keyword evidence="14" id="KW-1185">Reference proteome</keyword>
<keyword evidence="6 9" id="KW-0067">ATP-binding</keyword>
<dbReference type="PROSITE" id="PS00108">
    <property type="entry name" value="PROTEIN_KINASE_ST"/>
    <property type="match status" value="1"/>
</dbReference>
<feature type="region of interest" description="Disordered" evidence="11">
    <location>
        <begin position="1"/>
        <end position="31"/>
    </location>
</feature>
<dbReference type="EMBL" id="LGTL01000001">
    <property type="protein sequence ID" value="KPA85726.1"/>
    <property type="molecule type" value="Genomic_DNA"/>
</dbReference>
<sequence>MECAAAPQQHQQSSPLVPPAEPSTGSGEPHHHYVNPLVSNFPAVVGPKLPCKYRVRRAIGRGAFSTVWLLINNETGETVVGKLSDTTHASSANRAFAWAEVENMRCCHHPNIITLIETYEANQIELYILEYANAGDLQTQVDTRAQPPANTNNGAPIPYREEEVLVIFAQLCLAIRYLHDRRIMHRDLKTPNVLLTRRGLIKLGDFGFSRQYQESVSGEVGNTFCGTPYYLAPELWQRQSYSYKADIWSLGVIIYELLALRKPFQATNLSELMEMVTRQSSFEPLPADRYSCELIQLVNQMLSVDPNKRPSVCEILASPLFQQKALPILKINIRRIKNLEDAVQSQLVKDVDAVLRDTQNDASEPNSG</sequence>
<feature type="compositionally biased region" description="Low complexity" evidence="11">
    <location>
        <begin position="1"/>
        <end position="15"/>
    </location>
</feature>
<dbReference type="Gene3D" id="1.10.510.10">
    <property type="entry name" value="Transferase(Phosphotransferase) domain 1"/>
    <property type="match status" value="1"/>
</dbReference>